<dbReference type="GO" id="GO:0005886">
    <property type="term" value="C:plasma membrane"/>
    <property type="evidence" value="ECO:0007669"/>
    <property type="project" value="TreeGrafter"/>
</dbReference>
<comment type="caution">
    <text evidence="10">The sequence shown here is derived from an EMBL/GenBank/DDBJ whole genome shotgun (WGS) entry which is preliminary data.</text>
</comment>
<evidence type="ECO:0000256" key="3">
    <source>
        <dbReference type="ARBA" id="ARBA00012663"/>
    </source>
</evidence>
<dbReference type="Gene3D" id="3.30.379.10">
    <property type="entry name" value="Chitobiase/beta-hexosaminidase domain 2-like"/>
    <property type="match status" value="1"/>
</dbReference>
<keyword evidence="4" id="KW-0732">Signal</keyword>
<evidence type="ECO:0000259" key="8">
    <source>
        <dbReference type="Pfam" id="PF00728"/>
    </source>
</evidence>
<dbReference type="GO" id="GO:0016231">
    <property type="term" value="F:beta-N-acetylglucosaminidase activity"/>
    <property type="evidence" value="ECO:0007669"/>
    <property type="project" value="TreeGrafter"/>
</dbReference>
<comment type="similarity">
    <text evidence="2">Belongs to the glycosyl hydrolase 20 family.</text>
</comment>
<dbReference type="PRINTS" id="PR00738">
    <property type="entry name" value="GLHYDRLASE20"/>
</dbReference>
<dbReference type="Proteomes" id="UP001162156">
    <property type="component" value="Unassembled WGS sequence"/>
</dbReference>
<dbReference type="AlphaFoldDB" id="A0AAV8WS68"/>
<dbReference type="InterPro" id="IPR015883">
    <property type="entry name" value="Glyco_hydro_20_cat"/>
</dbReference>
<feature type="domain" description="Glycoside hydrolase family 20 catalytic" evidence="8">
    <location>
        <begin position="189"/>
        <end position="327"/>
    </location>
</feature>
<keyword evidence="7" id="KW-0326">Glycosidase</keyword>
<dbReference type="Pfam" id="PF14845">
    <property type="entry name" value="Glycohydro_20b2"/>
    <property type="match status" value="1"/>
</dbReference>
<name>A0AAV8WS68_9CUCU</name>
<dbReference type="InterPro" id="IPR025705">
    <property type="entry name" value="Beta_hexosaminidase_sua/sub"/>
</dbReference>
<sequence length="443" mass="49812">MSSRGLWSWNCERGFCQKKLITNETKDTALSLSACRLLCSESAALWPKPTGDVSVGNNLEKININSIDFEGIKSDTPIFDLTRGATKIFKEEIQSLVPKNINPVGGKSLIINLDIRHTNISKITLSVDESYILKVSESSDGRLKVLITAPTFFGARHGLQTLSQLVIYDDLRDELRTPRDVLISDRAAYPYRGILLDTSRNYITVDAIKKTLKGMGASKLNTFHWHITDSHSFPYVSKSQPDLSKYGAYSPSKMYSQGDIAEIIKYGNERGIRVLPEFDAPAHVGEGWQNTDLVTCLNWQPWQNYCVEPPCGQFDPTKSALYNVIEDYLPKDKYIIQIWTKGDDEQVTNLLANGYRLILSNYDALYFDCGFAGWVTDGNNWCSPYIGNKKNQILGGEATLWTEQVDSTSVDGRLWPRAAALAEVLWSEPENGWQKAEERFFGS</sequence>
<dbReference type="SUPFAM" id="SSF55545">
    <property type="entry name" value="beta-N-acetylhexosaminidase-like domain"/>
    <property type="match status" value="1"/>
</dbReference>
<gene>
    <name evidence="10" type="ORF">NQ314_017902</name>
</gene>
<accession>A0AAV8WS68</accession>
<dbReference type="GO" id="GO:0005975">
    <property type="term" value="P:carbohydrate metabolic process"/>
    <property type="evidence" value="ECO:0007669"/>
    <property type="project" value="InterPro"/>
</dbReference>
<dbReference type="GO" id="GO:0030203">
    <property type="term" value="P:glycosaminoglycan metabolic process"/>
    <property type="evidence" value="ECO:0007669"/>
    <property type="project" value="TreeGrafter"/>
</dbReference>
<keyword evidence="11" id="KW-1185">Reference proteome</keyword>
<dbReference type="EMBL" id="JANEYF010005019">
    <property type="protein sequence ID" value="KAJ8929408.1"/>
    <property type="molecule type" value="Genomic_DNA"/>
</dbReference>
<dbReference type="Pfam" id="PF00728">
    <property type="entry name" value="Glyco_hydro_20"/>
    <property type="match status" value="2"/>
</dbReference>
<dbReference type="InterPro" id="IPR017853">
    <property type="entry name" value="GH"/>
</dbReference>
<reference evidence="10" key="1">
    <citation type="journal article" date="2023" name="Insect Mol. Biol.">
        <title>Genome sequencing provides insights into the evolution of gene families encoding plant cell wall-degrading enzymes in longhorned beetles.</title>
        <authorList>
            <person name="Shin N.R."/>
            <person name="Okamura Y."/>
            <person name="Kirsch R."/>
            <person name="Pauchet Y."/>
        </authorList>
    </citation>
    <scope>NUCLEOTIDE SEQUENCE</scope>
    <source>
        <strain evidence="10">RBIC_L_NR</strain>
    </source>
</reference>
<dbReference type="InterPro" id="IPR029018">
    <property type="entry name" value="Hex-like_dom2"/>
</dbReference>
<dbReference type="PANTHER" id="PTHR22600:SF26">
    <property type="entry name" value="BETA-N-ACETYLHEXOSAMINIDASE"/>
    <property type="match status" value="1"/>
</dbReference>
<evidence type="ECO:0000256" key="1">
    <source>
        <dbReference type="ARBA" id="ARBA00001231"/>
    </source>
</evidence>
<evidence type="ECO:0000313" key="10">
    <source>
        <dbReference type="EMBL" id="KAJ8929408.1"/>
    </source>
</evidence>
<feature type="domain" description="Glycoside hydrolase family 20 catalytic" evidence="8">
    <location>
        <begin position="329"/>
        <end position="428"/>
    </location>
</feature>
<evidence type="ECO:0000256" key="6">
    <source>
        <dbReference type="ARBA" id="ARBA00023180"/>
    </source>
</evidence>
<dbReference type="InterPro" id="IPR029019">
    <property type="entry name" value="HEX_eukaryotic_N"/>
</dbReference>
<dbReference type="Gene3D" id="3.20.20.80">
    <property type="entry name" value="Glycosidases"/>
    <property type="match status" value="2"/>
</dbReference>
<dbReference type="PIRSF" id="PIRSF001093">
    <property type="entry name" value="B-hxosamndse_ab_euk"/>
    <property type="match status" value="1"/>
</dbReference>
<dbReference type="PANTHER" id="PTHR22600">
    <property type="entry name" value="BETA-HEXOSAMINIDASE"/>
    <property type="match status" value="1"/>
</dbReference>
<evidence type="ECO:0000256" key="4">
    <source>
        <dbReference type="ARBA" id="ARBA00022729"/>
    </source>
</evidence>
<comment type="catalytic activity">
    <reaction evidence="1">
        <text>Hydrolysis of terminal non-reducing N-acetyl-D-hexosamine residues in N-acetyl-beta-D-hexosaminides.</text>
        <dbReference type="EC" id="3.2.1.52"/>
    </reaction>
</comment>
<evidence type="ECO:0000313" key="11">
    <source>
        <dbReference type="Proteomes" id="UP001162156"/>
    </source>
</evidence>
<dbReference type="EC" id="3.2.1.52" evidence="3"/>
<keyword evidence="5" id="KW-0378">Hydrolase</keyword>
<organism evidence="10 11">
    <name type="scientific">Rhamnusium bicolor</name>
    <dbReference type="NCBI Taxonomy" id="1586634"/>
    <lineage>
        <taxon>Eukaryota</taxon>
        <taxon>Metazoa</taxon>
        <taxon>Ecdysozoa</taxon>
        <taxon>Arthropoda</taxon>
        <taxon>Hexapoda</taxon>
        <taxon>Insecta</taxon>
        <taxon>Pterygota</taxon>
        <taxon>Neoptera</taxon>
        <taxon>Endopterygota</taxon>
        <taxon>Coleoptera</taxon>
        <taxon>Polyphaga</taxon>
        <taxon>Cucujiformia</taxon>
        <taxon>Chrysomeloidea</taxon>
        <taxon>Cerambycidae</taxon>
        <taxon>Lepturinae</taxon>
        <taxon>Rhagiini</taxon>
        <taxon>Rhamnusium</taxon>
    </lineage>
</organism>
<protein>
    <recommendedName>
        <fullName evidence="3">beta-N-acetylhexosaminidase</fullName>
        <ecNumber evidence="3">3.2.1.52</ecNumber>
    </recommendedName>
</protein>
<feature type="domain" description="Beta-hexosaminidase eukaryotic type N-terminal" evidence="9">
    <location>
        <begin position="46"/>
        <end position="165"/>
    </location>
</feature>
<evidence type="ECO:0000256" key="7">
    <source>
        <dbReference type="ARBA" id="ARBA00023295"/>
    </source>
</evidence>
<evidence type="ECO:0000256" key="2">
    <source>
        <dbReference type="ARBA" id="ARBA00006285"/>
    </source>
</evidence>
<keyword evidence="6" id="KW-0325">Glycoprotein</keyword>
<dbReference type="SUPFAM" id="SSF51445">
    <property type="entry name" value="(Trans)glycosidases"/>
    <property type="match status" value="1"/>
</dbReference>
<proteinExistence type="inferred from homology"/>
<evidence type="ECO:0000259" key="9">
    <source>
        <dbReference type="Pfam" id="PF14845"/>
    </source>
</evidence>
<evidence type="ECO:0000256" key="5">
    <source>
        <dbReference type="ARBA" id="ARBA00022801"/>
    </source>
</evidence>